<comment type="similarity">
    <text evidence="2">Belongs to the adrenomedullin family.</text>
</comment>
<sequence length="170" mass="18651">MRVLLPVWLLLSLLPLEVQARALSQQNLGLPHRFSLLRTLKIPKSSFIVIGPAASDPPEVTYHHVAQGDGHVIWMAWLRGKPLLGSSDPPLGQTDRVLRDTPAWRGRSRGRRHANNGGGGGRSHGQLMRVACVLGTCQVQNLSHRLYQLIGQSGKEDSSPMNPHSPHSYG</sequence>
<feature type="chain" id="PRO_5022790299" evidence="6">
    <location>
        <begin position="21"/>
        <end position="170"/>
    </location>
</feature>
<evidence type="ECO:0000313" key="7">
    <source>
        <dbReference type="EMBL" id="TWW76385.1"/>
    </source>
</evidence>
<dbReference type="PANTHER" id="PTHR23414:SF2">
    <property type="entry name" value="PROTEIN ADM2"/>
    <property type="match status" value="1"/>
</dbReference>
<dbReference type="PANTHER" id="PTHR23414">
    <property type="entry name" value="ADRENOMEDULLIN, ADM"/>
    <property type="match status" value="1"/>
</dbReference>
<evidence type="ECO:0000256" key="6">
    <source>
        <dbReference type="SAM" id="SignalP"/>
    </source>
</evidence>
<evidence type="ECO:0000256" key="2">
    <source>
        <dbReference type="ARBA" id="ARBA00010575"/>
    </source>
</evidence>
<name>A0A5C6PAD2_9TELE</name>
<keyword evidence="5" id="KW-1015">Disulfide bond</keyword>
<comment type="caution">
    <text evidence="7">The sequence shown here is derived from an EMBL/GenBank/DDBJ whole genome shotgun (WGS) entry which is preliminary data.</text>
</comment>
<accession>A0A5C6PAD2</accession>
<dbReference type="EMBL" id="RHFK02000005">
    <property type="protein sequence ID" value="TWW76385.1"/>
    <property type="molecule type" value="Genomic_DNA"/>
</dbReference>
<gene>
    <name evidence="7" type="ORF">D4764_13G0010470</name>
</gene>
<dbReference type="InterPro" id="IPR051665">
    <property type="entry name" value="Adrenomedullin-reg_peptide"/>
</dbReference>
<reference evidence="7 8" key="1">
    <citation type="submission" date="2019-04" db="EMBL/GenBank/DDBJ databases">
        <title>Chromosome genome assembly for Takifugu flavidus.</title>
        <authorList>
            <person name="Xiao S."/>
        </authorList>
    </citation>
    <scope>NUCLEOTIDE SEQUENCE [LARGE SCALE GENOMIC DNA]</scope>
    <source>
        <strain evidence="7">HTHZ2018</strain>
        <tissue evidence="7">Muscle</tissue>
    </source>
</reference>
<dbReference type="GO" id="GO:0010460">
    <property type="term" value="P:positive regulation of heart rate"/>
    <property type="evidence" value="ECO:0007669"/>
    <property type="project" value="TreeGrafter"/>
</dbReference>
<proteinExistence type="inferred from homology"/>
<evidence type="ECO:0000256" key="1">
    <source>
        <dbReference type="ARBA" id="ARBA00004613"/>
    </source>
</evidence>
<protein>
    <submittedName>
        <fullName evidence="7">ADM2 Intermedin</fullName>
    </submittedName>
</protein>
<evidence type="ECO:0000256" key="3">
    <source>
        <dbReference type="ARBA" id="ARBA00022525"/>
    </source>
</evidence>
<keyword evidence="8" id="KW-1185">Reference proteome</keyword>
<dbReference type="GO" id="GO:0005576">
    <property type="term" value="C:extracellular region"/>
    <property type="evidence" value="ECO:0007669"/>
    <property type="project" value="UniProtKB-SubCell"/>
</dbReference>
<dbReference type="AlphaFoldDB" id="A0A5C6PAD2"/>
<dbReference type="GO" id="GO:0007189">
    <property type="term" value="P:adenylate cyclase-activating G protein-coupled receptor signaling pathway"/>
    <property type="evidence" value="ECO:0007669"/>
    <property type="project" value="TreeGrafter"/>
</dbReference>
<evidence type="ECO:0000313" key="8">
    <source>
        <dbReference type="Proteomes" id="UP000324091"/>
    </source>
</evidence>
<evidence type="ECO:0000256" key="4">
    <source>
        <dbReference type="ARBA" id="ARBA00022729"/>
    </source>
</evidence>
<dbReference type="InterPro" id="IPR021116">
    <property type="entry name" value="Calcitonin/adrenomedullin"/>
</dbReference>
<evidence type="ECO:0000256" key="5">
    <source>
        <dbReference type="ARBA" id="ARBA00023157"/>
    </source>
</evidence>
<organism evidence="7 8">
    <name type="scientific">Takifugu flavidus</name>
    <name type="common">sansaifugu</name>
    <dbReference type="NCBI Taxonomy" id="433684"/>
    <lineage>
        <taxon>Eukaryota</taxon>
        <taxon>Metazoa</taxon>
        <taxon>Chordata</taxon>
        <taxon>Craniata</taxon>
        <taxon>Vertebrata</taxon>
        <taxon>Euteleostomi</taxon>
        <taxon>Actinopterygii</taxon>
        <taxon>Neopterygii</taxon>
        <taxon>Teleostei</taxon>
        <taxon>Neoteleostei</taxon>
        <taxon>Acanthomorphata</taxon>
        <taxon>Eupercaria</taxon>
        <taxon>Tetraodontiformes</taxon>
        <taxon>Tetradontoidea</taxon>
        <taxon>Tetraodontidae</taxon>
        <taxon>Takifugu</taxon>
    </lineage>
</organism>
<dbReference type="Proteomes" id="UP000324091">
    <property type="component" value="Chromosome 13"/>
</dbReference>
<comment type="subcellular location">
    <subcellularLocation>
        <location evidence="1">Secreted</location>
    </subcellularLocation>
</comment>
<dbReference type="Pfam" id="PF00214">
    <property type="entry name" value="Calc_CGRP_IAPP"/>
    <property type="match status" value="1"/>
</dbReference>
<dbReference type="GO" id="GO:0003073">
    <property type="term" value="P:regulation of systemic arterial blood pressure"/>
    <property type="evidence" value="ECO:0007669"/>
    <property type="project" value="TreeGrafter"/>
</dbReference>
<dbReference type="GO" id="GO:0005179">
    <property type="term" value="F:hormone activity"/>
    <property type="evidence" value="ECO:0007669"/>
    <property type="project" value="InterPro"/>
</dbReference>
<keyword evidence="4 6" id="KW-0732">Signal</keyword>
<keyword evidence="3" id="KW-0964">Secreted</keyword>
<feature type="signal peptide" evidence="6">
    <location>
        <begin position="1"/>
        <end position="20"/>
    </location>
</feature>